<dbReference type="AlphaFoldDB" id="A0AAV2YLQ1"/>
<proteinExistence type="predicted"/>
<dbReference type="EMBL" id="DAKRPA010000252">
    <property type="protein sequence ID" value="DAZ94416.1"/>
    <property type="molecule type" value="Genomic_DNA"/>
</dbReference>
<reference evidence="1" key="2">
    <citation type="journal article" date="2023" name="Microbiol Resour">
        <title>Decontamination and Annotation of the Draft Genome Sequence of the Oomycete Lagenidium giganteum ARSEF 373.</title>
        <authorList>
            <person name="Morgan W.R."/>
            <person name="Tartar A."/>
        </authorList>
    </citation>
    <scope>NUCLEOTIDE SEQUENCE</scope>
    <source>
        <strain evidence="1">ARSEF 373</strain>
    </source>
</reference>
<protein>
    <submittedName>
        <fullName evidence="1">Uncharacterized protein</fullName>
    </submittedName>
</protein>
<organism evidence="1 2">
    <name type="scientific">Lagenidium giganteum</name>
    <dbReference type="NCBI Taxonomy" id="4803"/>
    <lineage>
        <taxon>Eukaryota</taxon>
        <taxon>Sar</taxon>
        <taxon>Stramenopiles</taxon>
        <taxon>Oomycota</taxon>
        <taxon>Peronosporomycetes</taxon>
        <taxon>Pythiales</taxon>
        <taxon>Pythiaceae</taxon>
    </lineage>
</organism>
<keyword evidence="2" id="KW-1185">Reference proteome</keyword>
<evidence type="ECO:0000313" key="2">
    <source>
        <dbReference type="Proteomes" id="UP001146120"/>
    </source>
</evidence>
<reference evidence="1" key="1">
    <citation type="submission" date="2022-11" db="EMBL/GenBank/DDBJ databases">
        <authorList>
            <person name="Morgan W.R."/>
            <person name="Tartar A."/>
        </authorList>
    </citation>
    <scope>NUCLEOTIDE SEQUENCE</scope>
    <source>
        <strain evidence="1">ARSEF 373</strain>
    </source>
</reference>
<gene>
    <name evidence="1" type="ORF">N0F65_003445</name>
</gene>
<sequence length="91" mass="10137">MQPGLNKGLNGCTHGNMQDTTFVAEEQDTDVQDRKIKAGESAVTETCNLYYFKSGRAHWHLVKCKQGSSTSPVIWNRRLSTALHETAIGRD</sequence>
<name>A0AAV2YLQ1_9STRA</name>
<comment type="caution">
    <text evidence="1">The sequence shown here is derived from an EMBL/GenBank/DDBJ whole genome shotgun (WGS) entry which is preliminary data.</text>
</comment>
<dbReference type="Proteomes" id="UP001146120">
    <property type="component" value="Unassembled WGS sequence"/>
</dbReference>
<evidence type="ECO:0000313" key="1">
    <source>
        <dbReference type="EMBL" id="DAZ94416.1"/>
    </source>
</evidence>
<accession>A0AAV2YLQ1</accession>